<feature type="domain" description="SGNH hydrolase-type esterase" evidence="2">
    <location>
        <begin position="32"/>
        <end position="206"/>
    </location>
</feature>
<keyword evidence="4" id="KW-1185">Reference proteome</keyword>
<reference evidence="3" key="1">
    <citation type="journal article" date="2020" name="Stud. Mycol.">
        <title>101 Dothideomycetes genomes: a test case for predicting lifestyles and emergence of pathogens.</title>
        <authorList>
            <person name="Haridas S."/>
            <person name="Albert R."/>
            <person name="Binder M."/>
            <person name="Bloem J."/>
            <person name="Labutti K."/>
            <person name="Salamov A."/>
            <person name="Andreopoulos B."/>
            <person name="Baker S."/>
            <person name="Barry K."/>
            <person name="Bills G."/>
            <person name="Bluhm B."/>
            <person name="Cannon C."/>
            <person name="Castanera R."/>
            <person name="Culley D."/>
            <person name="Daum C."/>
            <person name="Ezra D."/>
            <person name="Gonzalez J."/>
            <person name="Henrissat B."/>
            <person name="Kuo A."/>
            <person name="Liang C."/>
            <person name="Lipzen A."/>
            <person name="Lutzoni F."/>
            <person name="Magnuson J."/>
            <person name="Mondo S."/>
            <person name="Nolan M."/>
            <person name="Ohm R."/>
            <person name="Pangilinan J."/>
            <person name="Park H.-J."/>
            <person name="Ramirez L."/>
            <person name="Alfaro M."/>
            <person name="Sun H."/>
            <person name="Tritt A."/>
            <person name="Yoshinaga Y."/>
            <person name="Zwiers L.-H."/>
            <person name="Turgeon B."/>
            <person name="Goodwin S."/>
            <person name="Spatafora J."/>
            <person name="Crous P."/>
            <person name="Grigoriev I."/>
        </authorList>
    </citation>
    <scope>NUCLEOTIDE SEQUENCE</scope>
    <source>
        <strain evidence="3">CBS 279.74</strain>
    </source>
</reference>
<evidence type="ECO:0000256" key="1">
    <source>
        <dbReference type="SAM" id="SignalP"/>
    </source>
</evidence>
<evidence type="ECO:0000259" key="2">
    <source>
        <dbReference type="Pfam" id="PF13472"/>
    </source>
</evidence>
<dbReference type="CDD" id="cd01821">
    <property type="entry name" value="Rhamnogalacturan_acetylesterase_like"/>
    <property type="match status" value="1"/>
</dbReference>
<accession>A0A6G1KN78</accession>
<gene>
    <name evidence="3" type="ORF">K504DRAFT_367474</name>
</gene>
<dbReference type="EMBL" id="MU005764">
    <property type="protein sequence ID" value="KAF2714304.1"/>
    <property type="molecule type" value="Genomic_DNA"/>
</dbReference>
<proteinExistence type="predicted"/>
<dbReference type="PANTHER" id="PTHR43695:SF2">
    <property type="entry name" value="PUTATIVE (AFU_ORTHOLOGUE AFUA_2G17250)-RELATED"/>
    <property type="match status" value="1"/>
</dbReference>
<dbReference type="OrthoDB" id="5041285at2759"/>
<name>A0A6G1KN78_9PLEO</name>
<evidence type="ECO:0000313" key="4">
    <source>
        <dbReference type="Proteomes" id="UP000799428"/>
    </source>
</evidence>
<dbReference type="InterPro" id="IPR037459">
    <property type="entry name" value="RhgT-like"/>
</dbReference>
<dbReference type="Gene3D" id="3.40.50.1110">
    <property type="entry name" value="SGNH hydrolase"/>
    <property type="match status" value="1"/>
</dbReference>
<sequence length="245" mass="26015">MRLSLLTIGLPLTLAIPFSFLAAKPVYWLLAGDSTTAPAGGWGDAYLSTTVALGSSGHNYGHSGATTKSFRAGGDWANVIEDIATNKAKYDVYVTIQFGHNDQKNTSGVTVAQYKNNLAAFASEVKTAGGVPILLTPLTRRSFSGGKVIQNLAEQRTATIAVAEANFIKYADLNIASEDYVNSIGSAAADKYNLATGDRTHLNEWGSVVFSRIVSDIILAKYSELEYAVKKNETLSALIKAGKAA</sequence>
<dbReference type="InterPro" id="IPR036514">
    <property type="entry name" value="SGNH_hydro_sf"/>
</dbReference>
<dbReference type="AlphaFoldDB" id="A0A6G1KN78"/>
<dbReference type="Pfam" id="PF13472">
    <property type="entry name" value="Lipase_GDSL_2"/>
    <property type="match status" value="1"/>
</dbReference>
<protein>
    <submittedName>
        <fullName evidence="3">Carbohydrate esterase family 12 protein</fullName>
    </submittedName>
</protein>
<dbReference type="GO" id="GO:0016787">
    <property type="term" value="F:hydrolase activity"/>
    <property type="evidence" value="ECO:0007669"/>
    <property type="project" value="InterPro"/>
</dbReference>
<feature type="signal peptide" evidence="1">
    <location>
        <begin position="1"/>
        <end position="15"/>
    </location>
</feature>
<feature type="chain" id="PRO_5026099538" evidence="1">
    <location>
        <begin position="16"/>
        <end position="245"/>
    </location>
</feature>
<keyword evidence="1" id="KW-0732">Signal</keyword>
<evidence type="ECO:0000313" key="3">
    <source>
        <dbReference type="EMBL" id="KAF2714304.1"/>
    </source>
</evidence>
<dbReference type="SUPFAM" id="SSF52266">
    <property type="entry name" value="SGNH hydrolase"/>
    <property type="match status" value="1"/>
</dbReference>
<dbReference type="InterPro" id="IPR013830">
    <property type="entry name" value="SGNH_hydro"/>
</dbReference>
<dbReference type="PANTHER" id="PTHR43695">
    <property type="entry name" value="PUTATIVE (AFU_ORTHOLOGUE AFUA_2G17250)-RELATED"/>
    <property type="match status" value="1"/>
</dbReference>
<organism evidence="3 4">
    <name type="scientific">Pleomassaria siparia CBS 279.74</name>
    <dbReference type="NCBI Taxonomy" id="1314801"/>
    <lineage>
        <taxon>Eukaryota</taxon>
        <taxon>Fungi</taxon>
        <taxon>Dikarya</taxon>
        <taxon>Ascomycota</taxon>
        <taxon>Pezizomycotina</taxon>
        <taxon>Dothideomycetes</taxon>
        <taxon>Pleosporomycetidae</taxon>
        <taxon>Pleosporales</taxon>
        <taxon>Pleomassariaceae</taxon>
        <taxon>Pleomassaria</taxon>
    </lineage>
</organism>
<dbReference type="Proteomes" id="UP000799428">
    <property type="component" value="Unassembled WGS sequence"/>
</dbReference>